<dbReference type="Pfam" id="PF13115">
    <property type="entry name" value="YtkA"/>
    <property type="match status" value="1"/>
</dbReference>
<accession>A0A1H0UQ97</accession>
<dbReference type="PROSITE" id="PS51257">
    <property type="entry name" value="PROKAR_LIPOPROTEIN"/>
    <property type="match status" value="1"/>
</dbReference>
<dbReference type="OrthoDB" id="2679563at2"/>
<keyword evidence="3" id="KW-1185">Reference proteome</keyword>
<evidence type="ECO:0000259" key="1">
    <source>
        <dbReference type="Pfam" id="PF13115"/>
    </source>
</evidence>
<evidence type="ECO:0000313" key="2">
    <source>
        <dbReference type="EMBL" id="SDP68399.1"/>
    </source>
</evidence>
<dbReference type="RefSeq" id="WP_090854279.1">
    <property type="nucleotide sequence ID" value="NZ_FNJU01000005.1"/>
</dbReference>
<evidence type="ECO:0000313" key="3">
    <source>
        <dbReference type="Proteomes" id="UP000199159"/>
    </source>
</evidence>
<dbReference type="Proteomes" id="UP000199159">
    <property type="component" value="Unassembled WGS sequence"/>
</dbReference>
<gene>
    <name evidence="2" type="ORF">SAMN05216565_10595</name>
</gene>
<dbReference type="InterPro" id="IPR032693">
    <property type="entry name" value="YtkA-like_dom"/>
</dbReference>
<feature type="domain" description="YtkA-like" evidence="1">
    <location>
        <begin position="30"/>
        <end position="111"/>
    </location>
</feature>
<dbReference type="STRING" id="930152.SAMN05216565_10595"/>
<proteinExistence type="predicted"/>
<protein>
    <submittedName>
        <fullName evidence="2">YtkA-like</fullName>
    </submittedName>
</protein>
<dbReference type="EMBL" id="FNJU01000005">
    <property type="protein sequence ID" value="SDP68399.1"/>
    <property type="molecule type" value="Genomic_DNA"/>
</dbReference>
<dbReference type="AlphaFoldDB" id="A0A1H0UQ97"/>
<reference evidence="3" key="1">
    <citation type="submission" date="2016-10" db="EMBL/GenBank/DDBJ databases">
        <authorList>
            <person name="Varghese N."/>
            <person name="Submissions S."/>
        </authorList>
    </citation>
    <scope>NUCLEOTIDE SEQUENCE [LARGE SCALE GENOMIC DNA]</scope>
    <source>
        <strain evidence="3">IBRC-M10078</strain>
    </source>
</reference>
<sequence>MKFQNLLFLMIFTIVVSGCSLKEGTEALYKQENVLKIEVELPAEIKINEQYEFKAIFTERDRNVTDIENIKFTFWKNGENGEELIPENKGKGIYTIEKTFEEEGLYFVKVEANTIESKVMPTKQFIVGSLTEEDLQSLPKNNTGVEHEGHH</sequence>
<organism evidence="2 3">
    <name type="scientific">Litchfieldia salsa</name>
    <dbReference type="NCBI Taxonomy" id="930152"/>
    <lineage>
        <taxon>Bacteria</taxon>
        <taxon>Bacillati</taxon>
        <taxon>Bacillota</taxon>
        <taxon>Bacilli</taxon>
        <taxon>Bacillales</taxon>
        <taxon>Bacillaceae</taxon>
        <taxon>Litchfieldia</taxon>
    </lineage>
</organism>
<name>A0A1H0UQ97_9BACI</name>